<dbReference type="Proteomes" id="UP000032180">
    <property type="component" value="Chromosome 5"/>
</dbReference>
<keyword evidence="1" id="KW-0732">Signal</keyword>
<evidence type="ECO:0008006" key="4">
    <source>
        <dbReference type="Google" id="ProtNLM"/>
    </source>
</evidence>
<reference evidence="3" key="2">
    <citation type="submission" date="2013-12" db="EMBL/GenBank/DDBJ databases">
        <authorList>
            <person name="Yu Y."/>
            <person name="Lee S."/>
            <person name="de Baynast K."/>
            <person name="Wissotski M."/>
            <person name="Liu L."/>
            <person name="Talag J."/>
            <person name="Goicoechea J."/>
            <person name="Angelova A."/>
            <person name="Jetty R."/>
            <person name="Kudrna D."/>
            <person name="Golser W."/>
            <person name="Rivera L."/>
            <person name="Zhang J."/>
            <person name="Wing R."/>
        </authorList>
    </citation>
    <scope>NUCLEOTIDE SEQUENCE</scope>
</reference>
<proteinExistence type="predicted"/>
<dbReference type="EnsemblPlants" id="LPERR05G23770.1">
    <property type="protein sequence ID" value="LPERR05G23770.1"/>
    <property type="gene ID" value="LPERR05G23770"/>
</dbReference>
<feature type="signal peptide" evidence="1">
    <location>
        <begin position="1"/>
        <end position="19"/>
    </location>
</feature>
<sequence>MYPTSTIFLDLTWLAGWLAIRLYQIVPAAPASSTSFQQPTDGMFALFWVACCRLRSNPLFSLLTPLQQRTRPQLVNYASPLFCCWPVMLLLIKLSVRHFDTCYTTPYKYSSIIN</sequence>
<keyword evidence="3" id="KW-1185">Reference proteome</keyword>
<organism evidence="2 3">
    <name type="scientific">Leersia perrieri</name>
    <dbReference type="NCBI Taxonomy" id="77586"/>
    <lineage>
        <taxon>Eukaryota</taxon>
        <taxon>Viridiplantae</taxon>
        <taxon>Streptophyta</taxon>
        <taxon>Embryophyta</taxon>
        <taxon>Tracheophyta</taxon>
        <taxon>Spermatophyta</taxon>
        <taxon>Magnoliopsida</taxon>
        <taxon>Liliopsida</taxon>
        <taxon>Poales</taxon>
        <taxon>Poaceae</taxon>
        <taxon>BOP clade</taxon>
        <taxon>Oryzoideae</taxon>
        <taxon>Oryzeae</taxon>
        <taxon>Oryzinae</taxon>
        <taxon>Leersia</taxon>
    </lineage>
</organism>
<evidence type="ECO:0000313" key="3">
    <source>
        <dbReference type="Proteomes" id="UP000032180"/>
    </source>
</evidence>
<reference evidence="2 3" key="1">
    <citation type="submission" date="2012-08" db="EMBL/GenBank/DDBJ databases">
        <title>Oryza genome evolution.</title>
        <authorList>
            <person name="Wing R.A."/>
        </authorList>
    </citation>
    <scope>NUCLEOTIDE SEQUENCE</scope>
</reference>
<accession>A0A0D9WKL2</accession>
<reference evidence="2" key="3">
    <citation type="submission" date="2015-04" db="UniProtKB">
        <authorList>
            <consortium name="EnsemblPlants"/>
        </authorList>
    </citation>
    <scope>IDENTIFICATION</scope>
</reference>
<name>A0A0D9WKL2_9ORYZ</name>
<dbReference type="HOGENOM" id="CLU_2124655_0_0_1"/>
<feature type="chain" id="PRO_5002348880" description="Secreted protein" evidence="1">
    <location>
        <begin position="20"/>
        <end position="114"/>
    </location>
</feature>
<dbReference type="Gramene" id="LPERR05G23770.1">
    <property type="protein sequence ID" value="LPERR05G23770.1"/>
    <property type="gene ID" value="LPERR05G23770"/>
</dbReference>
<dbReference type="AlphaFoldDB" id="A0A0D9WKL2"/>
<evidence type="ECO:0000256" key="1">
    <source>
        <dbReference type="SAM" id="SignalP"/>
    </source>
</evidence>
<protein>
    <recommendedName>
        <fullName evidence="4">Secreted protein</fullName>
    </recommendedName>
</protein>
<evidence type="ECO:0000313" key="2">
    <source>
        <dbReference type="EnsemblPlants" id="LPERR05G23770.1"/>
    </source>
</evidence>